<proteinExistence type="evidence at transcript level"/>
<accession>I3T3R0</accession>
<name>I3T3R0_LOTJA</name>
<dbReference type="AlphaFoldDB" id="I3T3R0"/>
<evidence type="ECO:0000313" key="1">
    <source>
        <dbReference type="EMBL" id="AFK47152.1"/>
    </source>
</evidence>
<protein>
    <submittedName>
        <fullName evidence="1">Uncharacterized protein</fullName>
    </submittedName>
</protein>
<reference evidence="1" key="1">
    <citation type="submission" date="2012-05" db="EMBL/GenBank/DDBJ databases">
        <authorList>
            <person name="Krishnakumar V."/>
            <person name="Cheung F."/>
            <person name="Xiao Y."/>
            <person name="Chan A."/>
            <person name="Moskal W.A."/>
            <person name="Town C.D."/>
        </authorList>
    </citation>
    <scope>NUCLEOTIDE SEQUENCE</scope>
</reference>
<organism evidence="1">
    <name type="scientific">Lotus japonicus</name>
    <name type="common">Lotus corniculatus var. japonicus</name>
    <dbReference type="NCBI Taxonomy" id="34305"/>
    <lineage>
        <taxon>Eukaryota</taxon>
        <taxon>Viridiplantae</taxon>
        <taxon>Streptophyta</taxon>
        <taxon>Embryophyta</taxon>
        <taxon>Tracheophyta</taxon>
        <taxon>Spermatophyta</taxon>
        <taxon>Magnoliopsida</taxon>
        <taxon>eudicotyledons</taxon>
        <taxon>Gunneridae</taxon>
        <taxon>Pentapetalae</taxon>
        <taxon>rosids</taxon>
        <taxon>fabids</taxon>
        <taxon>Fabales</taxon>
        <taxon>Fabaceae</taxon>
        <taxon>Papilionoideae</taxon>
        <taxon>50 kb inversion clade</taxon>
        <taxon>NPAAA clade</taxon>
        <taxon>Hologalegina</taxon>
        <taxon>robinioid clade</taxon>
        <taxon>Loteae</taxon>
        <taxon>Lotus</taxon>
    </lineage>
</organism>
<dbReference type="EMBL" id="BT147358">
    <property type="protein sequence ID" value="AFK47152.1"/>
    <property type="molecule type" value="mRNA"/>
</dbReference>
<sequence length="46" mass="5312">MRGFPTTTWPPRQREKGENECEFYMIMGLVSSAKGQLHHSQSIESE</sequence>